<dbReference type="Proteomes" id="UP000253034">
    <property type="component" value="Unassembled WGS sequence"/>
</dbReference>
<evidence type="ECO:0000256" key="1">
    <source>
        <dbReference type="ARBA" id="ARBA00004651"/>
    </source>
</evidence>
<evidence type="ECO:0000256" key="2">
    <source>
        <dbReference type="ARBA" id="ARBA00022475"/>
    </source>
</evidence>
<evidence type="ECO:0000256" key="3">
    <source>
        <dbReference type="ARBA" id="ARBA00022692"/>
    </source>
</evidence>
<keyword evidence="8" id="KW-1185">Reference proteome</keyword>
<comment type="caution">
    <text evidence="7">The sequence shown here is derived from an EMBL/GenBank/DDBJ whole genome shotgun (WGS) entry which is preliminary data.</text>
</comment>
<evidence type="ECO:0000256" key="4">
    <source>
        <dbReference type="ARBA" id="ARBA00022989"/>
    </source>
</evidence>
<name>A0A369BI48_9FIRM</name>
<feature type="transmembrane region" description="Helical" evidence="6">
    <location>
        <begin position="47"/>
        <end position="69"/>
    </location>
</feature>
<evidence type="ECO:0000256" key="6">
    <source>
        <dbReference type="SAM" id="Phobius"/>
    </source>
</evidence>
<organism evidence="7 8">
    <name type="scientific">Anaerobacterium chartisolvens</name>
    <dbReference type="NCBI Taxonomy" id="1297424"/>
    <lineage>
        <taxon>Bacteria</taxon>
        <taxon>Bacillati</taxon>
        <taxon>Bacillota</taxon>
        <taxon>Clostridia</taxon>
        <taxon>Eubacteriales</taxon>
        <taxon>Oscillospiraceae</taxon>
        <taxon>Anaerobacterium</taxon>
    </lineage>
</organism>
<dbReference type="InterPro" id="IPR051449">
    <property type="entry name" value="ABC-2_transporter_component"/>
</dbReference>
<keyword evidence="4 6" id="KW-1133">Transmembrane helix</keyword>
<dbReference type="RefSeq" id="WP_114295885.1">
    <property type="nucleotide sequence ID" value="NZ_QPJT01000001.1"/>
</dbReference>
<dbReference type="OrthoDB" id="9794512at2"/>
<sequence length="235" mass="26096">MFAVFKREVQSYFYSPIAYVLTGLFVLVVSIFFFLSNIGSQSADFNPTLSTISFILIFIVPILTMRIIAEDRKNGTEVLLITSPSTLSGIVVGKYLAMLFVFLVMTCLTFVYPIILFIFGNPPLAPLIGSYVGLILFAAALISIGVFASSLTENQVISVFISFVIMLIIWIIEPIGNAVGGWAAVVLNWFSLSSRYNDFTTGILNVGSIIYFISFIAVFLFLTIRVIEKRRWSQG</sequence>
<dbReference type="Pfam" id="PF13346">
    <property type="entry name" value="ABC2_membrane_5"/>
    <property type="match status" value="1"/>
</dbReference>
<dbReference type="InterPro" id="IPR025699">
    <property type="entry name" value="ABC2_memb-like"/>
</dbReference>
<feature type="transmembrane region" description="Helical" evidence="6">
    <location>
        <begin position="12"/>
        <end position="35"/>
    </location>
</feature>
<keyword evidence="3 6" id="KW-0812">Transmembrane</keyword>
<evidence type="ECO:0000313" key="8">
    <source>
        <dbReference type="Proteomes" id="UP000253034"/>
    </source>
</evidence>
<dbReference type="EMBL" id="QPJT01000001">
    <property type="protein sequence ID" value="RCX20935.1"/>
    <property type="molecule type" value="Genomic_DNA"/>
</dbReference>
<reference evidence="7 8" key="1">
    <citation type="submission" date="2018-07" db="EMBL/GenBank/DDBJ databases">
        <title>Genomic Encyclopedia of Type Strains, Phase IV (KMG-IV): sequencing the most valuable type-strain genomes for metagenomic binning, comparative biology and taxonomic classification.</title>
        <authorList>
            <person name="Goeker M."/>
        </authorList>
    </citation>
    <scope>NUCLEOTIDE SEQUENCE [LARGE SCALE GENOMIC DNA]</scope>
    <source>
        <strain evidence="7 8">DSM 27016</strain>
    </source>
</reference>
<dbReference type="PANTHER" id="PTHR30294">
    <property type="entry name" value="MEMBRANE COMPONENT OF ABC TRANSPORTER YHHJ-RELATED"/>
    <property type="match status" value="1"/>
</dbReference>
<feature type="transmembrane region" description="Helical" evidence="6">
    <location>
        <begin position="160"/>
        <end position="190"/>
    </location>
</feature>
<dbReference type="PANTHER" id="PTHR30294:SF29">
    <property type="entry name" value="MULTIDRUG ABC TRANSPORTER PERMEASE YBHS-RELATED"/>
    <property type="match status" value="1"/>
</dbReference>
<proteinExistence type="predicted"/>
<protein>
    <submittedName>
        <fullName evidence="7">ABC-2 type transport system permease protein</fullName>
    </submittedName>
</protein>
<dbReference type="GO" id="GO:0005886">
    <property type="term" value="C:plasma membrane"/>
    <property type="evidence" value="ECO:0007669"/>
    <property type="project" value="UniProtKB-SubCell"/>
</dbReference>
<evidence type="ECO:0000313" key="7">
    <source>
        <dbReference type="EMBL" id="RCX20935.1"/>
    </source>
</evidence>
<dbReference type="AlphaFoldDB" id="A0A369BI48"/>
<keyword evidence="5 6" id="KW-0472">Membrane</keyword>
<feature type="transmembrane region" description="Helical" evidence="6">
    <location>
        <begin position="125"/>
        <end position="148"/>
    </location>
</feature>
<gene>
    <name evidence="7" type="ORF">DFR58_101137</name>
</gene>
<evidence type="ECO:0000256" key="5">
    <source>
        <dbReference type="ARBA" id="ARBA00023136"/>
    </source>
</evidence>
<feature type="transmembrane region" description="Helical" evidence="6">
    <location>
        <begin position="202"/>
        <end position="224"/>
    </location>
</feature>
<comment type="subcellular location">
    <subcellularLocation>
        <location evidence="1">Cell membrane</location>
        <topology evidence="1">Multi-pass membrane protein</topology>
    </subcellularLocation>
</comment>
<feature type="transmembrane region" description="Helical" evidence="6">
    <location>
        <begin position="95"/>
        <end position="119"/>
    </location>
</feature>
<keyword evidence="2" id="KW-1003">Cell membrane</keyword>
<accession>A0A369BI48</accession>